<accession>A0AC61MX54</accession>
<gene>
    <name evidence="1" type="ORF">JYE49_00660</name>
</gene>
<reference evidence="1" key="1">
    <citation type="submission" date="2021-01" db="EMBL/GenBank/DDBJ databases">
        <title>Complete genome sequence of Clostridiales bacterium R-7.</title>
        <authorList>
            <person name="Mahoney-Kurpe S.C."/>
            <person name="Palevich N."/>
            <person name="Koike S."/>
            <person name="Moon C.D."/>
            <person name="Attwood G.T."/>
        </authorList>
    </citation>
    <scope>NUCLEOTIDE SEQUENCE</scope>
    <source>
        <strain evidence="1">R-7</strain>
    </source>
</reference>
<dbReference type="Proteomes" id="UP000682782">
    <property type="component" value="Chromosome"/>
</dbReference>
<dbReference type="EMBL" id="CP068393">
    <property type="protein sequence ID" value="QUC67262.1"/>
    <property type="molecule type" value="Genomic_DNA"/>
</dbReference>
<proteinExistence type="predicted"/>
<name>A0AC61MX54_9FIRM</name>
<evidence type="ECO:0000313" key="1">
    <source>
        <dbReference type="EMBL" id="QUC67262.1"/>
    </source>
</evidence>
<keyword evidence="2" id="KW-1185">Reference proteome</keyword>
<sequence>MDTIAGEWIMKGCRRTDKDCLHSPEDLLEQVMKIGFLPLFSNDIPGFSVEEHTPAEDWWMGDPAKDPWAWRQVLASNAFVAYGKFFDRKAGFVSKEWFARFANYRRDGYDYEGMYEDGKMTSRCKRIMDILELNEDAAGLGLLTCEIKRRAALEKGFEGAMTELQMKTFLIMSDFRQRRNKRGEEYGWHVAELMTPETKWGYDAVNGCKESPEESWSRIMGQIRKYYPKTDDRAVQKVLGIRK</sequence>
<protein>
    <submittedName>
        <fullName evidence="1">Uncharacterized protein</fullName>
    </submittedName>
</protein>
<organism evidence="1 2">
    <name type="scientific">Aristaeella hokkaidonensis</name>
    <dbReference type="NCBI Taxonomy" id="3046382"/>
    <lineage>
        <taxon>Bacteria</taxon>
        <taxon>Bacillati</taxon>
        <taxon>Bacillota</taxon>
        <taxon>Clostridia</taxon>
        <taxon>Eubacteriales</taxon>
        <taxon>Aristaeellaceae</taxon>
        <taxon>Aristaeella</taxon>
    </lineage>
</organism>
<evidence type="ECO:0000313" key="2">
    <source>
        <dbReference type="Proteomes" id="UP000682782"/>
    </source>
</evidence>